<keyword evidence="9" id="KW-1185">Reference proteome</keyword>
<feature type="region of interest" description="Disordered" evidence="6">
    <location>
        <begin position="183"/>
        <end position="207"/>
    </location>
</feature>
<dbReference type="EMBL" id="JACKWZ010000082">
    <property type="protein sequence ID" value="KAF9416909.1"/>
    <property type="molecule type" value="Genomic_DNA"/>
</dbReference>
<dbReference type="GO" id="GO:0000977">
    <property type="term" value="F:RNA polymerase II transcription regulatory region sequence-specific DNA binding"/>
    <property type="evidence" value="ECO:0007669"/>
    <property type="project" value="TreeGrafter"/>
</dbReference>
<name>A0A835L439_SPOEX</name>
<dbReference type="AlphaFoldDB" id="A0A835L439"/>
<dbReference type="Pfam" id="PF13912">
    <property type="entry name" value="zf-C2H2_6"/>
    <property type="match status" value="2"/>
</dbReference>
<keyword evidence="4" id="KW-0862">Zinc</keyword>
<feature type="domain" description="C2H2-type" evidence="7">
    <location>
        <begin position="316"/>
        <end position="343"/>
    </location>
</feature>
<evidence type="ECO:0000256" key="5">
    <source>
        <dbReference type="PROSITE-ProRule" id="PRU00042"/>
    </source>
</evidence>
<dbReference type="Gene3D" id="3.30.160.60">
    <property type="entry name" value="Classic Zinc Finger"/>
    <property type="match status" value="4"/>
</dbReference>
<feature type="domain" description="C2H2-type" evidence="7">
    <location>
        <begin position="429"/>
        <end position="456"/>
    </location>
</feature>
<evidence type="ECO:0000256" key="3">
    <source>
        <dbReference type="ARBA" id="ARBA00022771"/>
    </source>
</evidence>
<dbReference type="GO" id="GO:0005634">
    <property type="term" value="C:nucleus"/>
    <property type="evidence" value="ECO:0007669"/>
    <property type="project" value="TreeGrafter"/>
</dbReference>
<evidence type="ECO:0000256" key="1">
    <source>
        <dbReference type="ARBA" id="ARBA00022723"/>
    </source>
</evidence>
<dbReference type="InterPro" id="IPR036236">
    <property type="entry name" value="Znf_C2H2_sf"/>
</dbReference>
<evidence type="ECO:0000313" key="8">
    <source>
        <dbReference type="EMBL" id="KAF9416909.1"/>
    </source>
</evidence>
<feature type="domain" description="C2H2-type" evidence="7">
    <location>
        <begin position="460"/>
        <end position="490"/>
    </location>
</feature>
<dbReference type="InterPro" id="IPR013087">
    <property type="entry name" value="Znf_C2H2_type"/>
</dbReference>
<comment type="caution">
    <text evidence="8">The sequence shown here is derived from an EMBL/GenBank/DDBJ whole genome shotgun (WGS) entry which is preliminary data.</text>
</comment>
<keyword evidence="3 5" id="KW-0863">Zinc-finger</keyword>
<feature type="domain" description="C2H2-type" evidence="7">
    <location>
        <begin position="370"/>
        <end position="401"/>
    </location>
</feature>
<dbReference type="PROSITE" id="PS50157">
    <property type="entry name" value="ZINC_FINGER_C2H2_2"/>
    <property type="match status" value="8"/>
</dbReference>
<feature type="domain" description="C2H2-type" evidence="7">
    <location>
        <begin position="490"/>
        <end position="518"/>
    </location>
</feature>
<dbReference type="Pfam" id="PF12874">
    <property type="entry name" value="zf-met"/>
    <property type="match status" value="1"/>
</dbReference>
<dbReference type="SUPFAM" id="SSF57667">
    <property type="entry name" value="beta-beta-alpha zinc fingers"/>
    <property type="match status" value="4"/>
</dbReference>
<dbReference type="GO" id="GO:0008270">
    <property type="term" value="F:zinc ion binding"/>
    <property type="evidence" value="ECO:0007669"/>
    <property type="project" value="UniProtKB-KW"/>
</dbReference>
<feature type="region of interest" description="Disordered" evidence="6">
    <location>
        <begin position="232"/>
        <end position="253"/>
    </location>
</feature>
<protein>
    <recommendedName>
        <fullName evidence="7">C2H2-type domain-containing protein</fullName>
    </recommendedName>
</protein>
<dbReference type="Proteomes" id="UP000648187">
    <property type="component" value="Unassembled WGS sequence"/>
</dbReference>
<evidence type="ECO:0000259" key="7">
    <source>
        <dbReference type="PROSITE" id="PS50157"/>
    </source>
</evidence>
<keyword evidence="2" id="KW-0677">Repeat</keyword>
<feature type="compositionally biased region" description="Acidic residues" evidence="6">
    <location>
        <begin position="183"/>
        <end position="194"/>
    </location>
</feature>
<accession>A0A835L439</accession>
<proteinExistence type="predicted"/>
<sequence>MSSFLCFICRNTVNSDTSEDTREKYREIVGMNLCPDSHLCYICKHLVDKLWLFKSLCLKRSLEYPVLFSAKGTVNLQRNAIKPIILCTEEICLRTDGNQFYIENKDQSINSHDYIKLEDDRDDHRHDDYFSQTHVEDEEKQTNDDLETNDCQIYDNDCQIYDNDCQMYNNDCQIYNNDGDLDNNVDSGENEEDFTSNHENNDLESNIDAGNIAAPSEFYAEEKNECINEIRNENSAQEGEDDAETKSDKTSSKTKTKAFEKILLPFEEQKADLEQQRRSKKYLESEFKCFNCALGFLFKDTYQTHMMRHEESNGEYRCDVCSLRFATGAVLRSHAMLHSVRYRCLVCSEWVRARQTTTHAKYCHRTATSATCHLCGRLFQDSSGLHQHLKRFHMTRTGNRTYSCSVCGKNYNNQAAVRTHMIKHIHRKFSCDQCSSVFSSPYTLSQHKKKHLRTEESREFFCDTCGVSYSTRKSLLAHQRQSLNHQTRSYDCPICNRACPNEKSLASHISAVHSSTKNFCCSTCTARYTNRKSLIRHIKSHTNPTPIKLAYCHICGNSFKGKSKLNRHLREVCEKDKLEEELSSYYDQQHVI</sequence>
<evidence type="ECO:0000313" key="9">
    <source>
        <dbReference type="Proteomes" id="UP000648187"/>
    </source>
</evidence>
<gene>
    <name evidence="8" type="ORF">HW555_005912</name>
</gene>
<dbReference type="GO" id="GO:0000981">
    <property type="term" value="F:DNA-binding transcription factor activity, RNA polymerase II-specific"/>
    <property type="evidence" value="ECO:0007669"/>
    <property type="project" value="TreeGrafter"/>
</dbReference>
<evidence type="ECO:0000256" key="2">
    <source>
        <dbReference type="ARBA" id="ARBA00022737"/>
    </source>
</evidence>
<keyword evidence="1" id="KW-0479">Metal-binding</keyword>
<dbReference type="PANTHER" id="PTHR24409">
    <property type="entry name" value="ZINC FINGER PROTEIN 142"/>
    <property type="match status" value="1"/>
</dbReference>
<feature type="domain" description="C2H2-type" evidence="7">
    <location>
        <begin position="402"/>
        <end position="429"/>
    </location>
</feature>
<reference evidence="8" key="1">
    <citation type="submission" date="2020-08" db="EMBL/GenBank/DDBJ databases">
        <title>Spodoptera exigua strain:BAW_Kor-Di-RS1 Genome sequencing and assembly.</title>
        <authorList>
            <person name="Kim J."/>
            <person name="Nam H.Y."/>
            <person name="Kwon M."/>
            <person name="Choi J.H."/>
            <person name="Cho S.R."/>
            <person name="Kim G.-H."/>
        </authorList>
    </citation>
    <scope>NUCLEOTIDE SEQUENCE</scope>
    <source>
        <strain evidence="8">BAW_Kor-Di-RS1</strain>
        <tissue evidence="8">Whole-body</tissue>
    </source>
</reference>
<evidence type="ECO:0000256" key="4">
    <source>
        <dbReference type="ARBA" id="ARBA00022833"/>
    </source>
</evidence>
<dbReference type="SMART" id="SM00355">
    <property type="entry name" value="ZnF_C2H2"/>
    <property type="match status" value="10"/>
</dbReference>
<organism evidence="8 9">
    <name type="scientific">Spodoptera exigua</name>
    <name type="common">Beet armyworm</name>
    <name type="synonym">Noctua fulgens</name>
    <dbReference type="NCBI Taxonomy" id="7107"/>
    <lineage>
        <taxon>Eukaryota</taxon>
        <taxon>Metazoa</taxon>
        <taxon>Ecdysozoa</taxon>
        <taxon>Arthropoda</taxon>
        <taxon>Hexapoda</taxon>
        <taxon>Insecta</taxon>
        <taxon>Pterygota</taxon>
        <taxon>Neoptera</taxon>
        <taxon>Endopterygota</taxon>
        <taxon>Lepidoptera</taxon>
        <taxon>Glossata</taxon>
        <taxon>Ditrysia</taxon>
        <taxon>Noctuoidea</taxon>
        <taxon>Noctuidae</taxon>
        <taxon>Amphipyrinae</taxon>
        <taxon>Spodoptera</taxon>
    </lineage>
</organism>
<feature type="domain" description="C2H2-type" evidence="7">
    <location>
        <begin position="519"/>
        <end position="546"/>
    </location>
</feature>
<evidence type="ECO:0000256" key="6">
    <source>
        <dbReference type="SAM" id="MobiDB-lite"/>
    </source>
</evidence>
<feature type="domain" description="C2H2-type" evidence="7">
    <location>
        <begin position="550"/>
        <end position="578"/>
    </location>
</feature>
<dbReference type="PROSITE" id="PS00028">
    <property type="entry name" value="ZINC_FINGER_C2H2_1"/>
    <property type="match status" value="7"/>
</dbReference>
<dbReference type="Pfam" id="PF00096">
    <property type="entry name" value="zf-C2H2"/>
    <property type="match status" value="3"/>
</dbReference>
<dbReference type="PANTHER" id="PTHR24409:SF295">
    <property type="entry name" value="AZ2-RELATED"/>
    <property type="match status" value="1"/>
</dbReference>